<accession>A0A9Q8SZ79</accession>
<keyword evidence="3" id="KW-1185">Reference proteome</keyword>
<evidence type="ECO:0000313" key="3">
    <source>
        <dbReference type="Proteomes" id="UP000830671"/>
    </source>
</evidence>
<feature type="region of interest" description="Disordered" evidence="1">
    <location>
        <begin position="1"/>
        <end position="43"/>
    </location>
</feature>
<organism evidence="2 3">
    <name type="scientific">Colletotrichum lupini</name>
    <dbReference type="NCBI Taxonomy" id="145971"/>
    <lineage>
        <taxon>Eukaryota</taxon>
        <taxon>Fungi</taxon>
        <taxon>Dikarya</taxon>
        <taxon>Ascomycota</taxon>
        <taxon>Pezizomycotina</taxon>
        <taxon>Sordariomycetes</taxon>
        <taxon>Hypocreomycetidae</taxon>
        <taxon>Glomerellales</taxon>
        <taxon>Glomerellaceae</taxon>
        <taxon>Colletotrichum</taxon>
        <taxon>Colletotrichum acutatum species complex</taxon>
    </lineage>
</organism>
<sequence>MLNSYSTSVKDIKSNKRYQSSTASLHPALQEGPKSKPNCTSHLPQRNPLYMTVQGMGMQQHSYPSHSMHFVLPPVASAGLTMLSMMEVAALPGPLRLIRPEEAEPQAIVIVVGDGRAW</sequence>
<evidence type="ECO:0000313" key="2">
    <source>
        <dbReference type="EMBL" id="UQC85923.1"/>
    </source>
</evidence>
<dbReference type="KEGG" id="clup:CLUP02_11422"/>
<proteinExistence type="predicted"/>
<dbReference type="RefSeq" id="XP_049147535.1">
    <property type="nucleotide sequence ID" value="XM_049290390.1"/>
</dbReference>
<protein>
    <submittedName>
        <fullName evidence="2">Uncharacterized protein</fullName>
    </submittedName>
</protein>
<reference evidence="2" key="1">
    <citation type="journal article" date="2021" name="Mol. Plant Microbe Interact.">
        <title>Complete Genome Sequence of the Plant-Pathogenic Fungus Colletotrichum lupini.</title>
        <authorList>
            <person name="Baroncelli R."/>
            <person name="Pensec F."/>
            <person name="Da Lio D."/>
            <person name="Boufleur T."/>
            <person name="Vicente I."/>
            <person name="Sarrocco S."/>
            <person name="Picot A."/>
            <person name="Baraldi E."/>
            <person name="Sukno S."/>
            <person name="Thon M."/>
            <person name="Le Floch G."/>
        </authorList>
    </citation>
    <scope>NUCLEOTIDE SEQUENCE</scope>
    <source>
        <strain evidence="2">IMI 504893</strain>
    </source>
</reference>
<dbReference type="GeneID" id="73345400"/>
<gene>
    <name evidence="2" type="ORF">CLUP02_11422</name>
</gene>
<dbReference type="Proteomes" id="UP000830671">
    <property type="component" value="Chromosome 5"/>
</dbReference>
<evidence type="ECO:0000256" key="1">
    <source>
        <dbReference type="SAM" id="MobiDB-lite"/>
    </source>
</evidence>
<name>A0A9Q8SZ79_9PEZI</name>
<dbReference type="AlphaFoldDB" id="A0A9Q8SZ79"/>
<dbReference type="EMBL" id="CP019477">
    <property type="protein sequence ID" value="UQC85923.1"/>
    <property type="molecule type" value="Genomic_DNA"/>
</dbReference>